<dbReference type="InterPro" id="IPR027417">
    <property type="entry name" value="P-loop_NTPase"/>
</dbReference>
<gene>
    <name evidence="3" type="ORF">MPHL21000_00910</name>
</gene>
<dbReference type="InterPro" id="IPR024628">
    <property type="entry name" value="Sulfotransferase_Stf0_dom"/>
</dbReference>
<dbReference type="NCBIfam" id="NF047724">
    <property type="entry name" value="TrhSuTaseStf0"/>
    <property type="match status" value="1"/>
</dbReference>
<dbReference type="GO" id="GO:0016740">
    <property type="term" value="F:transferase activity"/>
    <property type="evidence" value="ECO:0007669"/>
    <property type="project" value="UniProtKB-KW"/>
</dbReference>
<organism evidence="3 4">
    <name type="scientific">Mycolicibacterium phlei DSM 43239 = CCUG 21000</name>
    <dbReference type="NCBI Taxonomy" id="1226750"/>
    <lineage>
        <taxon>Bacteria</taxon>
        <taxon>Bacillati</taxon>
        <taxon>Actinomycetota</taxon>
        <taxon>Actinomycetes</taxon>
        <taxon>Mycobacteriales</taxon>
        <taxon>Mycobacteriaceae</taxon>
        <taxon>Mycolicibacterium</taxon>
    </lineage>
</organism>
<keyword evidence="4" id="KW-1185">Reference proteome</keyword>
<name>A0A5N5VCD7_MYCPH</name>
<comment type="caution">
    <text evidence="3">The sequence shown here is derived from an EMBL/GenBank/DDBJ whole genome shotgun (WGS) entry which is preliminary data.</text>
</comment>
<sequence>MSGHPTAYLVIASQRSGSTLLVESLRATGVAGEPGEFFQYLPETSMSPQPREWFAGVDDESILRLLDPLIEGKPDLAPPEIWRDYIRTVGRTPNGIWGGKLMWNQTPLLLQRAAGLPDRSGTGLLSAIRDVIGSDPLLIHVYRPDVVSQAVSFWRAVQTRVWRGRPDPIRDARAEYHAGAIAHVVRMLRGQEQGWRTWFAEEAEENVTPMDVPYPVLWRNLTQIVGDILEALGQDRRLAPPPVLERQADQRSDEWVDRYREDAEKLGLPTRFTEPARRGRSAGTGRTCGRPAAVGTPRPAAGSTRTGTGPTARR</sequence>
<dbReference type="Gene3D" id="3.40.50.300">
    <property type="entry name" value="P-loop containing nucleotide triphosphate hydrolases"/>
    <property type="match status" value="1"/>
</dbReference>
<evidence type="ECO:0000313" key="3">
    <source>
        <dbReference type="EMBL" id="KAB7759624.1"/>
    </source>
</evidence>
<feature type="compositionally biased region" description="Low complexity" evidence="1">
    <location>
        <begin position="281"/>
        <end position="290"/>
    </location>
</feature>
<dbReference type="Pfam" id="PF09037">
    <property type="entry name" value="Sulphotransf"/>
    <property type="match status" value="1"/>
</dbReference>
<evidence type="ECO:0000259" key="2">
    <source>
        <dbReference type="Pfam" id="PF09037"/>
    </source>
</evidence>
<reference evidence="3 4" key="1">
    <citation type="submission" date="2012-10" db="EMBL/GenBank/DDBJ databases">
        <title>The draft sequence of the Mycobacterium pheli genome.</title>
        <authorList>
            <person name="Pettersson B.M.F."/>
            <person name="Das S."/>
            <person name="Dasgupta S."/>
            <person name="Bhattacharya A."/>
            <person name="Kirsebom L.A."/>
        </authorList>
    </citation>
    <scope>NUCLEOTIDE SEQUENCE [LARGE SCALE GENOMIC DNA]</scope>
    <source>
        <strain evidence="3 4">CCUG 21000</strain>
    </source>
</reference>
<feature type="region of interest" description="Disordered" evidence="1">
    <location>
        <begin position="266"/>
        <end position="314"/>
    </location>
</feature>
<protein>
    <submittedName>
        <fullName evidence="3">Sulfotransferase</fullName>
    </submittedName>
</protein>
<evidence type="ECO:0000256" key="1">
    <source>
        <dbReference type="SAM" id="MobiDB-lite"/>
    </source>
</evidence>
<dbReference type="SUPFAM" id="SSF52540">
    <property type="entry name" value="P-loop containing nucleoside triphosphate hydrolases"/>
    <property type="match status" value="1"/>
</dbReference>
<dbReference type="AlphaFoldDB" id="A0A5N5VCD7"/>
<proteinExistence type="predicted"/>
<feature type="domain" description="Sulphotransferase Stf0" evidence="2">
    <location>
        <begin position="7"/>
        <end position="262"/>
    </location>
</feature>
<feature type="compositionally biased region" description="Polar residues" evidence="1">
    <location>
        <begin position="303"/>
        <end position="314"/>
    </location>
</feature>
<evidence type="ECO:0000313" key="4">
    <source>
        <dbReference type="Proteomes" id="UP000325690"/>
    </source>
</evidence>
<accession>A0A5N5VCD7</accession>
<dbReference type="Proteomes" id="UP000325690">
    <property type="component" value="Unassembled WGS sequence"/>
</dbReference>
<dbReference type="EMBL" id="ANBP01000001">
    <property type="protein sequence ID" value="KAB7759624.1"/>
    <property type="molecule type" value="Genomic_DNA"/>
</dbReference>
<keyword evidence="3" id="KW-0808">Transferase</keyword>